<comment type="caution">
    <text evidence="1">The sequence shown here is derived from an EMBL/GenBank/DDBJ whole genome shotgun (WGS) entry which is preliminary data.</text>
</comment>
<dbReference type="RefSeq" id="WP_101640955.1">
    <property type="nucleotide sequence ID" value="NZ_PGUY01000020.1"/>
</dbReference>
<name>A0A2N5M877_9BACI</name>
<proteinExistence type="predicted"/>
<reference evidence="1 2" key="1">
    <citation type="submission" date="2017-11" db="EMBL/GenBank/DDBJ databases">
        <title>Comparitive Functional Genomics of Dry Heat Resistant strains isolated from the Viking Spacecraft.</title>
        <authorList>
            <person name="Seuylemezian A."/>
            <person name="Cooper K."/>
            <person name="Vaishampayan P."/>
        </authorList>
    </citation>
    <scope>NUCLEOTIDE SEQUENCE [LARGE SCALE GENOMIC DNA]</scope>
    <source>
        <strain evidence="1 2">V1-29</strain>
    </source>
</reference>
<evidence type="ECO:0000313" key="2">
    <source>
        <dbReference type="Proteomes" id="UP000234748"/>
    </source>
</evidence>
<dbReference type="AlphaFoldDB" id="A0A2N5M877"/>
<sequence length="92" mass="10225">MRMLASAGRALSLLRFACGVSPDRKAEDGAFQEKIHPKLNDDLFAAPAGVSHLTFQATSLTIGWVIENYKKYNNLLEYSFFMENHFLAAAVS</sequence>
<organism evidence="1 2">
    <name type="scientific">Peribacillus deserti</name>
    <dbReference type="NCBI Taxonomy" id="673318"/>
    <lineage>
        <taxon>Bacteria</taxon>
        <taxon>Bacillati</taxon>
        <taxon>Bacillota</taxon>
        <taxon>Bacilli</taxon>
        <taxon>Bacillales</taxon>
        <taxon>Bacillaceae</taxon>
        <taxon>Peribacillus</taxon>
    </lineage>
</organism>
<protein>
    <submittedName>
        <fullName evidence="1">Uncharacterized protein</fullName>
    </submittedName>
</protein>
<dbReference type="EMBL" id="PGUY01000020">
    <property type="protein sequence ID" value="PLT30581.1"/>
    <property type="molecule type" value="Genomic_DNA"/>
</dbReference>
<keyword evidence="2" id="KW-1185">Reference proteome</keyword>
<gene>
    <name evidence="1" type="ORF">CUU66_06980</name>
</gene>
<accession>A0A2N5M877</accession>
<evidence type="ECO:0000313" key="1">
    <source>
        <dbReference type="EMBL" id="PLT30581.1"/>
    </source>
</evidence>
<dbReference type="Proteomes" id="UP000234748">
    <property type="component" value="Unassembled WGS sequence"/>
</dbReference>